<accession>A0A0F6U899</accession>
<dbReference type="PATRIC" id="fig|1641812.3.peg.4213"/>
<keyword evidence="1" id="KW-0418">Kinase</keyword>
<dbReference type="Proteomes" id="UP000034103">
    <property type="component" value="Chromosome"/>
</dbReference>
<dbReference type="HOGENOM" id="CLU_3100793_0_0_3"/>
<keyword evidence="1" id="KW-0808">Transferase</keyword>
<protein>
    <submittedName>
        <fullName evidence="1">Serine/threonine kinase</fullName>
    </submittedName>
</protein>
<sequence>MRKRLLELGIDGKFFKNLVKELFSLCYGDIKEEKQKQEQRDILAAEILGIA</sequence>
<gene>
    <name evidence="1" type="ORF">MYAER_4076</name>
</gene>
<name>A0A0F6U899_MICAE</name>
<proteinExistence type="predicted"/>
<reference evidence="1 2" key="1">
    <citation type="journal article" date="2015" name="Genome Announc.">
        <title>Complete Genome Sequence of Microcystis aeruginosa NIES-2549, a Bloom-Forming Cyanobacterium from Lake Kasumigaura, Japan.</title>
        <authorList>
            <person name="Yamaguchi H."/>
            <person name="Suzuki S."/>
            <person name="Tanabe Y."/>
            <person name="Osana Y."/>
            <person name="Shimura Y."/>
            <person name="Ishida K."/>
            <person name="Kawachi M."/>
        </authorList>
    </citation>
    <scope>NUCLEOTIDE SEQUENCE [LARGE SCALE GENOMIC DNA]</scope>
    <source>
        <strain evidence="1 2">NIES-2549</strain>
    </source>
</reference>
<dbReference type="EMBL" id="CP011304">
    <property type="protein sequence ID" value="AKE66402.1"/>
    <property type="molecule type" value="Genomic_DNA"/>
</dbReference>
<organism evidence="1 2">
    <name type="scientific">Microcystis aeruginosa NIES-2549</name>
    <dbReference type="NCBI Taxonomy" id="1641812"/>
    <lineage>
        <taxon>Bacteria</taxon>
        <taxon>Bacillati</taxon>
        <taxon>Cyanobacteriota</taxon>
        <taxon>Cyanophyceae</taxon>
        <taxon>Oscillatoriophycideae</taxon>
        <taxon>Chroococcales</taxon>
        <taxon>Microcystaceae</taxon>
        <taxon>Microcystis</taxon>
    </lineage>
</organism>
<dbReference type="AlphaFoldDB" id="A0A0F6U899"/>
<dbReference type="GO" id="GO:0016301">
    <property type="term" value="F:kinase activity"/>
    <property type="evidence" value="ECO:0007669"/>
    <property type="project" value="UniProtKB-KW"/>
</dbReference>
<evidence type="ECO:0000313" key="1">
    <source>
        <dbReference type="EMBL" id="AKE66402.1"/>
    </source>
</evidence>
<evidence type="ECO:0000313" key="2">
    <source>
        <dbReference type="Proteomes" id="UP000034103"/>
    </source>
</evidence>